<gene>
    <name evidence="2" type="ORF">CTA1_2994</name>
</gene>
<evidence type="ECO:0000313" key="3">
    <source>
        <dbReference type="Proteomes" id="UP000310108"/>
    </source>
</evidence>
<evidence type="ECO:0000256" key="1">
    <source>
        <dbReference type="SAM" id="SignalP"/>
    </source>
</evidence>
<reference evidence="2 3" key="1">
    <citation type="journal article" date="2019" name="PLoS ONE">
        <title>Comparative genome analysis indicates high evolutionary potential of pathogenicity genes in Colletotrichum tanaceti.</title>
        <authorList>
            <person name="Lelwala R.V."/>
            <person name="Korhonen P.K."/>
            <person name="Young N.D."/>
            <person name="Scott J.B."/>
            <person name="Ades P.A."/>
            <person name="Gasser R.B."/>
            <person name="Taylor P.W.J."/>
        </authorList>
    </citation>
    <scope>NUCLEOTIDE SEQUENCE [LARGE SCALE GENOMIC DNA]</scope>
    <source>
        <strain evidence="2">BRIP57314</strain>
    </source>
</reference>
<feature type="signal peptide" evidence="1">
    <location>
        <begin position="1"/>
        <end position="20"/>
    </location>
</feature>
<dbReference type="OrthoDB" id="1896086at2759"/>
<protein>
    <recommendedName>
        <fullName evidence="4">Ecp2 effector protein domain-containing protein</fullName>
    </recommendedName>
</protein>
<organism evidence="2 3">
    <name type="scientific">Colletotrichum tanaceti</name>
    <dbReference type="NCBI Taxonomy" id="1306861"/>
    <lineage>
        <taxon>Eukaryota</taxon>
        <taxon>Fungi</taxon>
        <taxon>Dikarya</taxon>
        <taxon>Ascomycota</taxon>
        <taxon>Pezizomycotina</taxon>
        <taxon>Sordariomycetes</taxon>
        <taxon>Hypocreomycetidae</taxon>
        <taxon>Glomerellales</taxon>
        <taxon>Glomerellaceae</taxon>
        <taxon>Colletotrichum</taxon>
        <taxon>Colletotrichum destructivum species complex</taxon>
    </lineage>
</organism>
<accession>A0A4U6XJG8</accession>
<sequence>MLLSRSRLASFALMTSLVNGLLIPSSAMTTTSPSLILDPQAGGRSSGSLAPMARQPVKCHSESDFPGHADVNYGMQMEAVDAFCEGKDLGTTLSTLHDPADGRFPITYKERKRWKDWPHRINYDFFVEWVWGCRTTSQFQSVGLPLGRGGVSCHTIMRDNYLQCNNGGVGGSTQVGCLLFTFTGAKGGRCILTEEELKLRTIYDKEHGITRPKSSCGM</sequence>
<name>A0A4U6XJG8_9PEZI</name>
<dbReference type="AlphaFoldDB" id="A0A4U6XJG8"/>
<dbReference type="EMBL" id="PJEX01000076">
    <property type="protein sequence ID" value="TKW56140.1"/>
    <property type="molecule type" value="Genomic_DNA"/>
</dbReference>
<keyword evidence="3" id="KW-1185">Reference proteome</keyword>
<feature type="chain" id="PRO_5020938282" description="Ecp2 effector protein domain-containing protein" evidence="1">
    <location>
        <begin position="21"/>
        <end position="218"/>
    </location>
</feature>
<evidence type="ECO:0000313" key="2">
    <source>
        <dbReference type="EMBL" id="TKW56140.1"/>
    </source>
</evidence>
<comment type="caution">
    <text evidence="2">The sequence shown here is derived from an EMBL/GenBank/DDBJ whole genome shotgun (WGS) entry which is preliminary data.</text>
</comment>
<dbReference type="Proteomes" id="UP000310108">
    <property type="component" value="Unassembled WGS sequence"/>
</dbReference>
<proteinExistence type="predicted"/>
<dbReference type="STRING" id="1306861.A0A4U6XJG8"/>
<keyword evidence="1" id="KW-0732">Signal</keyword>
<evidence type="ECO:0008006" key="4">
    <source>
        <dbReference type="Google" id="ProtNLM"/>
    </source>
</evidence>